<dbReference type="Pfam" id="PF00010">
    <property type="entry name" value="HLH"/>
    <property type="match status" value="1"/>
</dbReference>
<evidence type="ECO:0000256" key="4">
    <source>
        <dbReference type="ARBA" id="ARBA00023015"/>
    </source>
</evidence>
<evidence type="ECO:0000259" key="11">
    <source>
        <dbReference type="PROSITE" id="PS50888"/>
    </source>
</evidence>
<dbReference type="GO" id="GO:0070888">
    <property type="term" value="F:E-box binding"/>
    <property type="evidence" value="ECO:0007669"/>
    <property type="project" value="TreeGrafter"/>
</dbReference>
<evidence type="ECO:0000256" key="10">
    <source>
        <dbReference type="SAM" id="SignalP"/>
    </source>
</evidence>
<feature type="signal peptide" evidence="10">
    <location>
        <begin position="1"/>
        <end position="28"/>
    </location>
</feature>
<dbReference type="SUPFAM" id="SSF47459">
    <property type="entry name" value="HLH, helix-loop-helix DNA-binding domain"/>
    <property type="match status" value="1"/>
</dbReference>
<dbReference type="Gene3D" id="4.10.280.10">
    <property type="entry name" value="Helix-loop-helix DNA-binding domain"/>
    <property type="match status" value="1"/>
</dbReference>
<dbReference type="PANTHER" id="PTHR19290">
    <property type="entry name" value="BASIC HELIX-LOOP-HELIX PROTEIN NEUROGENIN-RELATED"/>
    <property type="match status" value="1"/>
</dbReference>
<reference evidence="12" key="1">
    <citation type="submission" date="2025-08" db="UniProtKB">
        <authorList>
            <consortium name="Ensembl"/>
        </authorList>
    </citation>
    <scope>IDENTIFICATION</scope>
</reference>
<gene>
    <name evidence="12" type="primary">NEUROG3</name>
</gene>
<keyword evidence="7" id="KW-0539">Nucleus</keyword>
<evidence type="ECO:0000256" key="9">
    <source>
        <dbReference type="SAM" id="Phobius"/>
    </source>
</evidence>
<dbReference type="GO" id="GO:0045944">
    <property type="term" value="P:positive regulation of transcription by RNA polymerase II"/>
    <property type="evidence" value="ECO:0007669"/>
    <property type="project" value="TreeGrafter"/>
</dbReference>
<keyword evidence="9" id="KW-1133">Transmembrane helix</keyword>
<keyword evidence="1" id="KW-0217">Developmental protein</keyword>
<feature type="chain" id="PRO_5034129678" evidence="10">
    <location>
        <begin position="29"/>
        <end position="272"/>
    </location>
</feature>
<keyword evidence="13" id="KW-1185">Reference proteome</keyword>
<keyword evidence="9" id="KW-0812">Transmembrane</keyword>
<sequence length="272" mass="31279">MLLFFRYIASDLLMLIFLSLCRMSPKNGCPSNHRREHCFELSDGEASSFSSPCSPAPSLSQTESEDCPFGGRFSFQDPMEPQRKKLKGKRTRSKVRNELTVTKQRKNRRVKANDRERNRMHNLNSALDSLRSVLPTFPDDAKLTKIETLRFAHNYIWALSETLRMADHSLLSLGQQQDMRDTLQSLPKSCFMMDLTSPSSSCSSSTEWDSLYSPVSQSSSHSPTSLLMYISVNIFYLIVMYILGFPFFYPFHPRGSISIIIQNVLFFYFPFI</sequence>
<dbReference type="Proteomes" id="UP000694569">
    <property type="component" value="Unplaced"/>
</dbReference>
<protein>
    <submittedName>
        <fullName evidence="12">Neurogenin 3</fullName>
    </submittedName>
</protein>
<comment type="subunit">
    <text evidence="8">Efficient DNA binding requires dimerization with another bHLH protein. Forms a heterodimer with the bHLH protein hes2, and weakly interacts with hey1/hrt1.</text>
</comment>
<dbReference type="FunFam" id="4.10.280.10:FF:000006">
    <property type="entry name" value="Neurogenic differentiation factor"/>
    <property type="match status" value="1"/>
</dbReference>
<dbReference type="InterPro" id="IPR032656">
    <property type="entry name" value="Ngn3_bHLH"/>
</dbReference>
<dbReference type="InterPro" id="IPR036638">
    <property type="entry name" value="HLH_DNA-bd_sf"/>
</dbReference>
<keyword evidence="6" id="KW-0804">Transcription</keyword>
<dbReference type="GO" id="GO:0007423">
    <property type="term" value="P:sensory organ development"/>
    <property type="evidence" value="ECO:0007669"/>
    <property type="project" value="TreeGrafter"/>
</dbReference>
<evidence type="ECO:0000256" key="8">
    <source>
        <dbReference type="ARBA" id="ARBA00062384"/>
    </source>
</evidence>
<dbReference type="OrthoDB" id="5969565at2759"/>
<dbReference type="PROSITE" id="PS50888">
    <property type="entry name" value="BHLH"/>
    <property type="match status" value="1"/>
</dbReference>
<dbReference type="CDD" id="cd19718">
    <property type="entry name" value="bHLH_TS_NGN3_ATOH5"/>
    <property type="match status" value="1"/>
</dbReference>
<evidence type="ECO:0000313" key="12">
    <source>
        <dbReference type="Ensembl" id="ENSLLEP00000042875.1"/>
    </source>
</evidence>
<evidence type="ECO:0000256" key="1">
    <source>
        <dbReference type="ARBA" id="ARBA00022473"/>
    </source>
</evidence>
<accession>A0A8C5QU23</accession>
<dbReference type="AlphaFoldDB" id="A0A8C5QU23"/>
<dbReference type="GO" id="GO:0061564">
    <property type="term" value="P:axon development"/>
    <property type="evidence" value="ECO:0007669"/>
    <property type="project" value="TreeGrafter"/>
</dbReference>
<dbReference type="Ensembl" id="ENSLLET00000044585.1">
    <property type="protein sequence ID" value="ENSLLEP00000042875.1"/>
    <property type="gene ID" value="ENSLLEG00000027244.1"/>
</dbReference>
<dbReference type="PANTHER" id="PTHR19290:SF94">
    <property type="entry name" value="NEUROGENIN-3"/>
    <property type="match status" value="1"/>
</dbReference>
<name>A0A8C5QU23_9ANUR</name>
<evidence type="ECO:0000256" key="7">
    <source>
        <dbReference type="ARBA" id="ARBA00023242"/>
    </source>
</evidence>
<keyword evidence="2" id="KW-0221">Differentiation</keyword>
<dbReference type="GO" id="GO:0005634">
    <property type="term" value="C:nucleus"/>
    <property type="evidence" value="ECO:0007669"/>
    <property type="project" value="TreeGrafter"/>
</dbReference>
<proteinExistence type="predicted"/>
<keyword evidence="9" id="KW-0472">Membrane</keyword>
<dbReference type="InterPro" id="IPR050359">
    <property type="entry name" value="bHLH_transcription_factors"/>
</dbReference>
<dbReference type="GO" id="GO:0046982">
    <property type="term" value="F:protein heterodimerization activity"/>
    <property type="evidence" value="ECO:0007669"/>
    <property type="project" value="UniProtKB-ARBA"/>
</dbReference>
<dbReference type="GeneTree" id="ENSGT00940000163077"/>
<reference evidence="12" key="2">
    <citation type="submission" date="2025-09" db="UniProtKB">
        <authorList>
            <consortium name="Ensembl"/>
        </authorList>
    </citation>
    <scope>IDENTIFICATION</scope>
</reference>
<evidence type="ECO:0000256" key="2">
    <source>
        <dbReference type="ARBA" id="ARBA00022782"/>
    </source>
</evidence>
<keyword evidence="4" id="KW-0805">Transcription regulation</keyword>
<dbReference type="GO" id="GO:0000981">
    <property type="term" value="F:DNA-binding transcription factor activity, RNA polymerase II-specific"/>
    <property type="evidence" value="ECO:0007669"/>
    <property type="project" value="TreeGrafter"/>
</dbReference>
<evidence type="ECO:0000256" key="5">
    <source>
        <dbReference type="ARBA" id="ARBA00023125"/>
    </source>
</evidence>
<feature type="domain" description="BHLH" evidence="11">
    <location>
        <begin position="107"/>
        <end position="159"/>
    </location>
</feature>
<evidence type="ECO:0000256" key="6">
    <source>
        <dbReference type="ARBA" id="ARBA00023163"/>
    </source>
</evidence>
<keyword evidence="5" id="KW-0238">DNA-binding</keyword>
<evidence type="ECO:0000256" key="3">
    <source>
        <dbReference type="ARBA" id="ARBA00022902"/>
    </source>
</evidence>
<evidence type="ECO:0000313" key="13">
    <source>
        <dbReference type="Proteomes" id="UP000694569"/>
    </source>
</evidence>
<feature type="transmembrane region" description="Helical" evidence="9">
    <location>
        <begin position="226"/>
        <end position="249"/>
    </location>
</feature>
<organism evidence="12 13">
    <name type="scientific">Leptobrachium leishanense</name>
    <name type="common">Leishan spiny toad</name>
    <dbReference type="NCBI Taxonomy" id="445787"/>
    <lineage>
        <taxon>Eukaryota</taxon>
        <taxon>Metazoa</taxon>
        <taxon>Chordata</taxon>
        <taxon>Craniata</taxon>
        <taxon>Vertebrata</taxon>
        <taxon>Euteleostomi</taxon>
        <taxon>Amphibia</taxon>
        <taxon>Batrachia</taxon>
        <taxon>Anura</taxon>
        <taxon>Pelobatoidea</taxon>
        <taxon>Megophryidae</taxon>
        <taxon>Leptobrachium</taxon>
    </lineage>
</organism>
<keyword evidence="3" id="KW-0524">Neurogenesis</keyword>
<keyword evidence="10" id="KW-0732">Signal</keyword>
<dbReference type="InterPro" id="IPR011598">
    <property type="entry name" value="bHLH_dom"/>
</dbReference>
<dbReference type="SMART" id="SM00353">
    <property type="entry name" value="HLH"/>
    <property type="match status" value="1"/>
</dbReference>